<evidence type="ECO:0000259" key="10">
    <source>
        <dbReference type="PROSITE" id="PS50979"/>
    </source>
</evidence>
<feature type="region of interest" description="Disordered" evidence="8">
    <location>
        <begin position="1142"/>
        <end position="1168"/>
    </location>
</feature>
<evidence type="ECO:0000313" key="12">
    <source>
        <dbReference type="Proteomes" id="UP000322245"/>
    </source>
</evidence>
<dbReference type="Gene3D" id="2.40.100.10">
    <property type="entry name" value="Cyclophilin-like"/>
    <property type="match status" value="2"/>
</dbReference>
<dbReference type="GO" id="GO:0046872">
    <property type="term" value="F:metal ion binding"/>
    <property type="evidence" value="ECO:0007669"/>
    <property type="project" value="InterPro"/>
</dbReference>
<dbReference type="InterPro" id="IPR003778">
    <property type="entry name" value="CT_A_B"/>
</dbReference>
<dbReference type="InterPro" id="IPR011761">
    <property type="entry name" value="ATP-grasp"/>
</dbReference>
<evidence type="ECO:0000256" key="5">
    <source>
        <dbReference type="ARBA" id="ARBA00022840"/>
    </source>
</evidence>
<dbReference type="GO" id="GO:0005524">
    <property type="term" value="F:ATP binding"/>
    <property type="evidence" value="ECO:0007669"/>
    <property type="project" value="UniProtKB-UniRule"/>
</dbReference>
<dbReference type="GO" id="GO:0016874">
    <property type="term" value="F:ligase activity"/>
    <property type="evidence" value="ECO:0007669"/>
    <property type="project" value="UniProtKB-KW"/>
</dbReference>
<evidence type="ECO:0000256" key="2">
    <source>
        <dbReference type="ARBA" id="ARBA00022598"/>
    </source>
</evidence>
<protein>
    <submittedName>
        <fullName evidence="11">Urea carboxylase</fullName>
    </submittedName>
</protein>
<dbReference type="Pfam" id="PF02626">
    <property type="entry name" value="CT_A_B"/>
    <property type="match status" value="1"/>
</dbReference>
<dbReference type="CDD" id="cd06850">
    <property type="entry name" value="biotinyl_domain"/>
    <property type="match status" value="1"/>
</dbReference>
<dbReference type="FunFam" id="3.30.1490.20:FF:000003">
    <property type="entry name" value="acetyl-CoA carboxylase isoform X1"/>
    <property type="match status" value="1"/>
</dbReference>
<dbReference type="Pfam" id="PF02682">
    <property type="entry name" value="CT_C_D"/>
    <property type="match status" value="1"/>
</dbReference>
<sequence length="1241" mass="133189">MPPPKLLIANRGEIALRIIRSAKALSIPTIAIFTQADAASPHVSAADEAYPVGGENGDGSDPKGYLDIDAIVGLVKKSGATMVAPGYGFLSENAAFAEAIEAIGVTFLGPTPYQMTSMGLKHEARAVAKKAGVPIVPGSEGAVASLEDAVKVARGIGYPVLVKASGGGGGMGMQVCRSEQELVANFESTRAKGAALFKESTVFLEKFITRARHVEVQIFGNGQGHVVHMGERECSVQRRHQKVIEEAPCVLFSSEMGKGVRKRMCEAAVKLGELMKYRSAGTVEFVLDVDSPTFEFYFLELNARIQVEHAITEVTHPGLDLVALMIRQGLSPSKSLLPSDLVQEDYLPFDGHAIEVRVYCENPKAGFKPCPGQLHEVVWGSVGKRGRIDTWVKTGTTVTPHYDPMIAKVVVHGETRDEAIANMLTTLDDSRIIGPTTNLDYCKTILSTPEFEAGEIHTTFLDSFVYAPPAIEVLSAGLSTTVQDLPGRFVGKGIPRGGAADGLALSVANLLVGNGTGVEGLEMTMMGAKLLFHVDSVVAVTGCQMPLAIDGQKAEMWSSLPIRAGQTLRIGSASSTGLRSYLAVRGGLLNVSTFEGSKSTFTGAALGGYQGRALIPGDLLTITPSSLSSFTPSSWPSVPAYDNTWQIDVCPGPQWDEEYLSEEGMKTLLEGKEGGGGWKVSPASNRSGLRLEGPRVKWARTDGGEGGSHPSNVVDQGYPFAALNMNGDTPVLFGVDAPDMGGFSCVLTVATHDLWKLGQIRPGDSISFNLIPTSFVPKLLNTLESWLSSPSSPSPSASSSTKSSELLKTNVLHRSQKQGKPETIFRSSGDRFITYEIGPMALDLPNRVLIELWERSIRSLSLPGIISFSTCIRSCIVHFDPAQISQEALLKVMVEEDEKLGGAEGEEIETRVWKFPAVVDDKWCKEAVEYYMKTARKDAVYLPSNADYLAKNNGLGQDAVYNMITKTPWLVLAQGFFVMLPFMIPLDPRLRLVGQKYNPSRTKTPEGAIGLAGVIGAIYPIASAGGYQLLGRTLTPWNAWAKKDEGESKTLLSNFDQIEFYPVKEAEFIKIEQAYRAGSFKPTSSHKVFKVAEYLAFVASHAKEVEEFKKGQKKASEALGEEAESDDGGVFCREEEMFSAFQADSEKTSASATSTSSTSDTGAPGGGGLPIVSPLAATVWKILLSPGDVIEDEEQNVVELEAMKTSVFVPAGEEVVGRKVKSVVVKEGEGVNPGDVLVTVE</sequence>
<dbReference type="PANTHER" id="PTHR18866">
    <property type="entry name" value="CARBOXYLASE:PYRUVATE/ACETYL-COA/PROPIONYL-COA CARBOXYLASE"/>
    <property type="match status" value="1"/>
</dbReference>
<keyword evidence="6" id="KW-0092">Biotin</keyword>
<dbReference type="Pfam" id="PF02785">
    <property type="entry name" value="Biotin_carb_C"/>
    <property type="match status" value="1"/>
</dbReference>
<dbReference type="InterPro" id="IPR000089">
    <property type="entry name" value="Biotin_lipoyl"/>
</dbReference>
<comment type="cofactor">
    <cofactor evidence="1">
        <name>biotin</name>
        <dbReference type="ChEBI" id="CHEBI:57586"/>
    </cofactor>
</comment>
<evidence type="ECO:0000256" key="6">
    <source>
        <dbReference type="ARBA" id="ARBA00023267"/>
    </source>
</evidence>
<dbReference type="Pfam" id="PF02786">
    <property type="entry name" value="CPSase_L_D2"/>
    <property type="match status" value="1"/>
</dbReference>
<dbReference type="SMART" id="SM00797">
    <property type="entry name" value="AHS2"/>
    <property type="match status" value="1"/>
</dbReference>
<dbReference type="SUPFAM" id="SSF52440">
    <property type="entry name" value="PreATP-grasp domain"/>
    <property type="match status" value="1"/>
</dbReference>
<dbReference type="PROSITE" id="PS00867">
    <property type="entry name" value="CPSASE_2"/>
    <property type="match status" value="1"/>
</dbReference>
<evidence type="ECO:0000313" key="11">
    <source>
        <dbReference type="EMBL" id="TYJ51914.1"/>
    </source>
</evidence>
<comment type="caution">
    <text evidence="11">The sequence shown here is derived from an EMBL/GenBank/DDBJ whole genome shotgun (WGS) entry which is preliminary data.</text>
</comment>
<dbReference type="PROSITE" id="PS50975">
    <property type="entry name" value="ATP_GRASP"/>
    <property type="match status" value="1"/>
</dbReference>
<dbReference type="InterPro" id="IPR005479">
    <property type="entry name" value="CPAse_ATP-bd"/>
</dbReference>
<dbReference type="Gene3D" id="3.30.470.20">
    <property type="entry name" value="ATP-grasp fold, B domain"/>
    <property type="match status" value="1"/>
</dbReference>
<evidence type="ECO:0000256" key="7">
    <source>
        <dbReference type="PROSITE-ProRule" id="PRU00409"/>
    </source>
</evidence>
<keyword evidence="3 7" id="KW-0547">Nucleotide-binding</keyword>
<dbReference type="Pfam" id="PF00364">
    <property type="entry name" value="Biotin_lipoyl"/>
    <property type="match status" value="1"/>
</dbReference>
<dbReference type="PROSITE" id="PS00866">
    <property type="entry name" value="CPSASE_1"/>
    <property type="match status" value="1"/>
</dbReference>
<feature type="domain" description="ATP-grasp" evidence="9">
    <location>
        <begin position="125"/>
        <end position="330"/>
    </location>
</feature>
<dbReference type="Proteomes" id="UP000322245">
    <property type="component" value="Unassembled WGS sequence"/>
</dbReference>
<dbReference type="PROSITE" id="PS50979">
    <property type="entry name" value="BC"/>
    <property type="match status" value="1"/>
</dbReference>
<dbReference type="SUPFAM" id="SSF160467">
    <property type="entry name" value="PH0987 N-terminal domain-like"/>
    <property type="match status" value="1"/>
</dbReference>
<keyword evidence="4" id="KW-0378">Hydrolase</keyword>
<dbReference type="AlphaFoldDB" id="A0A5D3ALU7"/>
<dbReference type="InterPro" id="IPR029000">
    <property type="entry name" value="Cyclophilin-like_dom_sf"/>
</dbReference>
<dbReference type="InterPro" id="IPR050856">
    <property type="entry name" value="Biotin_carboxylase_complex"/>
</dbReference>
<dbReference type="InterPro" id="IPR003833">
    <property type="entry name" value="CT_C_D"/>
</dbReference>
<feature type="compositionally biased region" description="Low complexity" evidence="8">
    <location>
        <begin position="1148"/>
        <end position="1162"/>
    </location>
</feature>
<dbReference type="InterPro" id="IPR005482">
    <property type="entry name" value="Biotin_COase_C"/>
</dbReference>
<dbReference type="Gene3D" id="3.30.1360.40">
    <property type="match status" value="1"/>
</dbReference>
<dbReference type="SMART" id="SM00796">
    <property type="entry name" value="AHS1"/>
    <property type="match status" value="1"/>
</dbReference>
<accession>A0A5D3ALU7</accession>
<keyword evidence="2" id="KW-0436">Ligase</keyword>
<dbReference type="SUPFAM" id="SSF51246">
    <property type="entry name" value="Rudiment single hybrid motif"/>
    <property type="match status" value="1"/>
</dbReference>
<organism evidence="11 12">
    <name type="scientific">Cryptococcus floricola</name>
    <dbReference type="NCBI Taxonomy" id="2591691"/>
    <lineage>
        <taxon>Eukaryota</taxon>
        <taxon>Fungi</taxon>
        <taxon>Dikarya</taxon>
        <taxon>Basidiomycota</taxon>
        <taxon>Agaricomycotina</taxon>
        <taxon>Tremellomycetes</taxon>
        <taxon>Tremellales</taxon>
        <taxon>Cryptococcaceae</taxon>
        <taxon>Cryptococcus</taxon>
    </lineage>
</organism>
<dbReference type="SUPFAM" id="SSF51230">
    <property type="entry name" value="Single hybrid motif"/>
    <property type="match status" value="1"/>
</dbReference>
<reference evidence="11 12" key="1">
    <citation type="submission" date="2017-05" db="EMBL/GenBank/DDBJ databases">
        <title>The Genome Sequence of Tsuchiyaea wingfieldii DSM 27421.</title>
        <authorList>
            <person name="Cuomo C."/>
            <person name="Passer A."/>
            <person name="Billmyre B."/>
            <person name="Heitman J."/>
        </authorList>
    </citation>
    <scope>NUCLEOTIDE SEQUENCE [LARGE SCALE GENOMIC DNA]</scope>
    <source>
        <strain evidence="11 12">DSM 27421</strain>
    </source>
</reference>
<gene>
    <name evidence="11" type="ORF">B9479_007493</name>
</gene>
<feature type="domain" description="Biotin carboxylation" evidence="10">
    <location>
        <begin position="2"/>
        <end position="466"/>
    </location>
</feature>
<keyword evidence="12" id="KW-1185">Reference proteome</keyword>
<evidence type="ECO:0000256" key="3">
    <source>
        <dbReference type="ARBA" id="ARBA00022741"/>
    </source>
</evidence>
<dbReference type="InterPro" id="IPR005481">
    <property type="entry name" value="BC-like_N"/>
</dbReference>
<dbReference type="SMART" id="SM00878">
    <property type="entry name" value="Biotin_carb_C"/>
    <property type="match status" value="1"/>
</dbReference>
<evidence type="ECO:0000256" key="8">
    <source>
        <dbReference type="SAM" id="MobiDB-lite"/>
    </source>
</evidence>
<dbReference type="EMBL" id="NIDF01000173">
    <property type="protein sequence ID" value="TYJ51914.1"/>
    <property type="molecule type" value="Genomic_DNA"/>
</dbReference>
<evidence type="ECO:0000259" key="9">
    <source>
        <dbReference type="PROSITE" id="PS50975"/>
    </source>
</evidence>
<dbReference type="SUPFAM" id="SSF56059">
    <property type="entry name" value="Glutathione synthetase ATP-binding domain-like"/>
    <property type="match status" value="1"/>
</dbReference>
<dbReference type="InterPro" id="IPR011764">
    <property type="entry name" value="Biotin_carboxylation_dom"/>
</dbReference>
<dbReference type="InterPro" id="IPR016185">
    <property type="entry name" value="PreATP-grasp_dom_sf"/>
</dbReference>
<evidence type="ECO:0000256" key="1">
    <source>
        <dbReference type="ARBA" id="ARBA00001953"/>
    </source>
</evidence>
<dbReference type="GO" id="GO:0016787">
    <property type="term" value="F:hydrolase activity"/>
    <property type="evidence" value="ECO:0007669"/>
    <property type="project" value="UniProtKB-KW"/>
</dbReference>
<dbReference type="SUPFAM" id="SSF50891">
    <property type="entry name" value="Cyclophilin-like"/>
    <property type="match status" value="2"/>
</dbReference>
<dbReference type="InterPro" id="IPR011054">
    <property type="entry name" value="Rudment_hybrid_motif"/>
</dbReference>
<proteinExistence type="predicted"/>
<name>A0A5D3ALU7_9TREE</name>
<dbReference type="PANTHER" id="PTHR18866:SF128">
    <property type="entry name" value="UREA AMIDOLYASE"/>
    <property type="match status" value="1"/>
</dbReference>
<keyword evidence="5 7" id="KW-0067">ATP-binding</keyword>
<dbReference type="Pfam" id="PF00289">
    <property type="entry name" value="Biotin_carb_N"/>
    <property type="match status" value="1"/>
</dbReference>
<dbReference type="Gene3D" id="2.40.50.100">
    <property type="match status" value="1"/>
</dbReference>
<evidence type="ECO:0000256" key="4">
    <source>
        <dbReference type="ARBA" id="ARBA00022801"/>
    </source>
</evidence>
<dbReference type="InterPro" id="IPR011053">
    <property type="entry name" value="Single_hybrid_motif"/>
</dbReference>